<dbReference type="FunFam" id="1.10.287.950:FF:000001">
    <property type="entry name" value="Methyl-accepting chemotaxis sensory transducer"/>
    <property type="match status" value="1"/>
</dbReference>
<gene>
    <name evidence="11" type="ORF">BI364_15175</name>
</gene>
<dbReference type="InterPro" id="IPR004089">
    <property type="entry name" value="MCPsignal_dom"/>
</dbReference>
<evidence type="ECO:0000256" key="3">
    <source>
        <dbReference type="ARBA" id="ARBA00022989"/>
    </source>
</evidence>
<dbReference type="Pfam" id="PF12729">
    <property type="entry name" value="4HB_MCP_1"/>
    <property type="match status" value="1"/>
</dbReference>
<dbReference type="PANTHER" id="PTHR32089:SF119">
    <property type="entry name" value="METHYL-ACCEPTING CHEMOTAXIS PROTEIN CTPL"/>
    <property type="match status" value="1"/>
</dbReference>
<dbReference type="KEGG" id="aprs:BI364_15175"/>
<evidence type="ECO:0000256" key="1">
    <source>
        <dbReference type="ARBA" id="ARBA00004141"/>
    </source>
</evidence>
<dbReference type="GO" id="GO:0016020">
    <property type="term" value="C:membrane"/>
    <property type="evidence" value="ECO:0007669"/>
    <property type="project" value="UniProtKB-SubCell"/>
</dbReference>
<dbReference type="Pfam" id="PF00015">
    <property type="entry name" value="MCPsignal"/>
    <property type="match status" value="1"/>
</dbReference>
<dbReference type="Pfam" id="PF00672">
    <property type="entry name" value="HAMP"/>
    <property type="match status" value="1"/>
</dbReference>
<dbReference type="PANTHER" id="PTHR32089">
    <property type="entry name" value="METHYL-ACCEPTING CHEMOTAXIS PROTEIN MCPB"/>
    <property type="match status" value="1"/>
</dbReference>
<dbReference type="SMART" id="SM00283">
    <property type="entry name" value="MA"/>
    <property type="match status" value="1"/>
</dbReference>
<reference evidence="12" key="1">
    <citation type="submission" date="2016-09" db="EMBL/GenBank/DDBJ databases">
        <title>Acidihalobacter prosperus F5.</title>
        <authorList>
            <person name="Khaleque H.N."/>
            <person name="Ramsay J.P."/>
            <person name="Kaksonen A.H."/>
            <person name="Boxall N.J."/>
            <person name="Watkin E.L.J."/>
        </authorList>
    </citation>
    <scope>NUCLEOTIDE SEQUENCE [LARGE SCALE GENOMIC DNA]</scope>
    <source>
        <strain evidence="12">F5</strain>
    </source>
</reference>
<sequence>MLNRLTIQSKIISATGLAIVLMSVALAVSLLGIRDIRDAFVNFIEHDQTRLNTLQVMYGAGLLSGISTRNKVFEPDLKPARKVTETAIARFNAALARAEGAYRGNPRALADLREVAKSWQVNSALKLRVIDLVEAGKTSEARDLLVQQETKTWRPIRIALQNLMKREQASFGQTRDGVIAQVDASFRLGALIGLVAAVVGLLLSVLLGRSITRGLRAATRALSDIAEGEGDLTRRLPEDIGGRDEVAQLAASFNRFVGKVQALVAEVATSSQQIAGASERMSGITRMTYEGVQRQQRETEQVATAMNEMTTTVQVVARHASEAADATHEASREAGAGQAEVQRTVEVINTLASEVEKAGGVIKKLEADSVQIGTVLDVIRGIAEQTNLLALNAAIEAARAGEQGRGFAVVADEVRTLASRTQQSTEEIQGMIERLQAGARDAVTAMEGGQARAELSVDQAARAGASLGAITGAVTRINDMNLQIASAAEEQSHVAEEINRNVLTINEVAEISAEGAQQTASAGEELKGLASQLQRLVGRFRI</sequence>
<dbReference type="PRINTS" id="PR00260">
    <property type="entry name" value="CHEMTRNSDUCR"/>
</dbReference>
<dbReference type="PROSITE" id="PS50111">
    <property type="entry name" value="CHEMOTAXIS_TRANSDUC_2"/>
    <property type="match status" value="1"/>
</dbReference>
<name>A0A1D8ITD7_9GAMM</name>
<keyword evidence="5 7" id="KW-0807">Transducer</keyword>
<keyword evidence="2 8" id="KW-0812">Transmembrane</keyword>
<dbReference type="CDD" id="cd11386">
    <property type="entry name" value="MCP_signal"/>
    <property type="match status" value="1"/>
</dbReference>
<evidence type="ECO:0000259" key="9">
    <source>
        <dbReference type="PROSITE" id="PS50111"/>
    </source>
</evidence>
<keyword evidence="12" id="KW-1185">Reference proteome</keyword>
<dbReference type="AlphaFoldDB" id="A0A1D8ITD7"/>
<comment type="similarity">
    <text evidence="6">Belongs to the methyl-accepting chemotaxis (MCP) protein family.</text>
</comment>
<evidence type="ECO:0000256" key="8">
    <source>
        <dbReference type="SAM" id="Phobius"/>
    </source>
</evidence>
<dbReference type="SMART" id="SM00304">
    <property type="entry name" value="HAMP"/>
    <property type="match status" value="1"/>
</dbReference>
<organism evidence="11 12">
    <name type="scientific">Acidihalobacter yilgarnensis</name>
    <dbReference type="NCBI Taxonomy" id="2819280"/>
    <lineage>
        <taxon>Bacteria</taxon>
        <taxon>Pseudomonadati</taxon>
        <taxon>Pseudomonadota</taxon>
        <taxon>Gammaproteobacteria</taxon>
        <taxon>Chromatiales</taxon>
        <taxon>Ectothiorhodospiraceae</taxon>
        <taxon>Acidihalobacter</taxon>
    </lineage>
</organism>
<dbReference type="SUPFAM" id="SSF58104">
    <property type="entry name" value="Methyl-accepting chemotaxis protein (MCP) signaling domain"/>
    <property type="match status" value="1"/>
</dbReference>
<feature type="transmembrane region" description="Helical" evidence="8">
    <location>
        <begin position="188"/>
        <end position="207"/>
    </location>
</feature>
<dbReference type="GO" id="GO:0007165">
    <property type="term" value="P:signal transduction"/>
    <property type="evidence" value="ECO:0007669"/>
    <property type="project" value="UniProtKB-KW"/>
</dbReference>
<evidence type="ECO:0000313" key="11">
    <source>
        <dbReference type="EMBL" id="AOU99792.1"/>
    </source>
</evidence>
<dbReference type="EMBL" id="CP017415">
    <property type="protein sequence ID" value="AOU99792.1"/>
    <property type="molecule type" value="Genomic_DNA"/>
</dbReference>
<keyword evidence="3 8" id="KW-1133">Transmembrane helix</keyword>
<dbReference type="GO" id="GO:0004888">
    <property type="term" value="F:transmembrane signaling receptor activity"/>
    <property type="evidence" value="ECO:0007669"/>
    <property type="project" value="InterPro"/>
</dbReference>
<evidence type="ECO:0000256" key="2">
    <source>
        <dbReference type="ARBA" id="ARBA00022692"/>
    </source>
</evidence>
<evidence type="ECO:0000313" key="12">
    <source>
        <dbReference type="Proteomes" id="UP000095401"/>
    </source>
</evidence>
<keyword evidence="4 8" id="KW-0472">Membrane</keyword>
<dbReference type="PROSITE" id="PS50885">
    <property type="entry name" value="HAMP"/>
    <property type="match status" value="1"/>
</dbReference>
<evidence type="ECO:0000256" key="6">
    <source>
        <dbReference type="ARBA" id="ARBA00029447"/>
    </source>
</evidence>
<evidence type="ECO:0008006" key="13">
    <source>
        <dbReference type="Google" id="ProtNLM"/>
    </source>
</evidence>
<dbReference type="Gene3D" id="1.10.287.950">
    <property type="entry name" value="Methyl-accepting chemotaxis protein"/>
    <property type="match status" value="1"/>
</dbReference>
<dbReference type="CDD" id="cd06225">
    <property type="entry name" value="HAMP"/>
    <property type="match status" value="1"/>
</dbReference>
<evidence type="ECO:0000256" key="7">
    <source>
        <dbReference type="PROSITE-ProRule" id="PRU00284"/>
    </source>
</evidence>
<protein>
    <recommendedName>
        <fullName evidence="13">Methyl-accepting chemotaxis protein</fullName>
    </recommendedName>
</protein>
<feature type="domain" description="Methyl-accepting transducer" evidence="9">
    <location>
        <begin position="270"/>
        <end position="506"/>
    </location>
</feature>
<dbReference type="InterPro" id="IPR024478">
    <property type="entry name" value="HlyB_4HB_MCP"/>
</dbReference>
<dbReference type="Proteomes" id="UP000095401">
    <property type="component" value="Chromosome"/>
</dbReference>
<feature type="domain" description="HAMP" evidence="10">
    <location>
        <begin position="209"/>
        <end position="265"/>
    </location>
</feature>
<proteinExistence type="inferred from homology"/>
<evidence type="ECO:0000256" key="4">
    <source>
        <dbReference type="ARBA" id="ARBA00023136"/>
    </source>
</evidence>
<accession>A0A1D8ITD7</accession>
<dbReference type="InterPro" id="IPR004090">
    <property type="entry name" value="Chemotax_Me-accpt_rcpt"/>
</dbReference>
<evidence type="ECO:0000256" key="5">
    <source>
        <dbReference type="ARBA" id="ARBA00023224"/>
    </source>
</evidence>
<comment type="subcellular location">
    <subcellularLocation>
        <location evidence="1">Membrane</location>
        <topology evidence="1">Multi-pass membrane protein</topology>
    </subcellularLocation>
</comment>
<dbReference type="GO" id="GO:0006935">
    <property type="term" value="P:chemotaxis"/>
    <property type="evidence" value="ECO:0007669"/>
    <property type="project" value="InterPro"/>
</dbReference>
<dbReference type="InterPro" id="IPR003660">
    <property type="entry name" value="HAMP_dom"/>
</dbReference>
<evidence type="ECO:0000259" key="10">
    <source>
        <dbReference type="PROSITE" id="PS50885"/>
    </source>
</evidence>